<name>G4HNT5_9BACL</name>
<gene>
    <name evidence="1" type="ORF">PaelaDRAFT_5646</name>
</gene>
<accession>G4HNT5</accession>
<proteinExistence type="predicted"/>
<organism evidence="1 2">
    <name type="scientific">Paenibacillus lactis 154</name>
    <dbReference type="NCBI Taxonomy" id="743719"/>
    <lineage>
        <taxon>Bacteria</taxon>
        <taxon>Bacillati</taxon>
        <taxon>Bacillota</taxon>
        <taxon>Bacilli</taxon>
        <taxon>Bacillales</taxon>
        <taxon>Paenibacillaceae</taxon>
        <taxon>Paenibacillus</taxon>
    </lineage>
</organism>
<dbReference type="EMBL" id="AGIP01000022">
    <property type="protein sequence ID" value="EHB50099.1"/>
    <property type="molecule type" value="Genomic_DNA"/>
</dbReference>
<evidence type="ECO:0000313" key="2">
    <source>
        <dbReference type="Proteomes" id="UP000003891"/>
    </source>
</evidence>
<protein>
    <submittedName>
        <fullName evidence="1">Uncharacterized protein</fullName>
    </submittedName>
</protein>
<reference evidence="1 2" key="1">
    <citation type="submission" date="2011-09" db="EMBL/GenBank/DDBJ databases">
        <title>The draft genome of Paenibacillus lactis 154.</title>
        <authorList>
            <consortium name="US DOE Joint Genome Institute (JGI-PGF)"/>
            <person name="Lucas S."/>
            <person name="Han J."/>
            <person name="Lapidus A."/>
            <person name="Cheng J.-F."/>
            <person name="Goodwin L."/>
            <person name="Pitluck S."/>
            <person name="Peters L."/>
            <person name="Land M.L."/>
            <person name="Hauser L."/>
            <person name="Siebers A."/>
            <person name="Thelen M."/>
            <person name="Hugenholtz P."/>
            <person name="Allgaier M."/>
            <person name="Woyke T.J."/>
        </authorList>
    </citation>
    <scope>NUCLEOTIDE SEQUENCE [LARGE SCALE GENOMIC DNA]</scope>
    <source>
        <strain evidence="1 2">154</strain>
    </source>
</reference>
<sequence>MRPQEIGIHREIWPPEKLAAHLKAIGADKPPAPKGSENKYEITAPRKGYRNRYLKRGGEY</sequence>
<dbReference type="AlphaFoldDB" id="G4HNT5"/>
<evidence type="ECO:0000313" key="1">
    <source>
        <dbReference type="EMBL" id="EHB50099.1"/>
    </source>
</evidence>
<dbReference type="STRING" id="743719.PaelaDRAFT_5646"/>
<dbReference type="Proteomes" id="UP000003891">
    <property type="component" value="Unassembled WGS sequence"/>
</dbReference>